<evidence type="ECO:0000256" key="2">
    <source>
        <dbReference type="ARBA" id="ARBA00023163"/>
    </source>
</evidence>
<protein>
    <submittedName>
        <fullName evidence="5">Helix-turn-helix domain-containing protein</fullName>
    </submittedName>
</protein>
<dbReference type="AlphaFoldDB" id="A0A9Q3VX15"/>
<dbReference type="PANTHER" id="PTHR11019">
    <property type="entry name" value="HTH-TYPE TRANSCRIPTIONAL REGULATOR NIMR"/>
    <property type="match status" value="1"/>
</dbReference>
<dbReference type="InterPro" id="IPR018060">
    <property type="entry name" value="HTH_AraC"/>
</dbReference>
<reference evidence="5" key="1">
    <citation type="submission" date="2021-12" db="EMBL/GenBank/DDBJ databases">
        <authorList>
            <person name="Lee J.-H."/>
            <person name="Kim S.-B."/>
        </authorList>
    </citation>
    <scope>NUCLEOTIDE SEQUENCE</scope>
    <source>
        <strain evidence="5">NR30</strain>
    </source>
</reference>
<evidence type="ECO:0000313" key="6">
    <source>
        <dbReference type="Proteomes" id="UP001108029"/>
    </source>
</evidence>
<feature type="region of interest" description="Disordered" evidence="3">
    <location>
        <begin position="1"/>
        <end position="28"/>
    </location>
</feature>
<comment type="caution">
    <text evidence="5">The sequence shown here is derived from an EMBL/GenBank/DDBJ whole genome shotgun (WGS) entry which is preliminary data.</text>
</comment>
<dbReference type="RefSeq" id="WP_232653936.1">
    <property type="nucleotide sequence ID" value="NZ_JAJSBI010000027.1"/>
</dbReference>
<accession>A0A9Q3VX15</accession>
<dbReference type="SUPFAM" id="SSF46689">
    <property type="entry name" value="Homeodomain-like"/>
    <property type="match status" value="1"/>
</dbReference>
<organism evidence="5 6">
    <name type="scientific">Streptomyces guryensis</name>
    <dbReference type="NCBI Taxonomy" id="2886947"/>
    <lineage>
        <taxon>Bacteria</taxon>
        <taxon>Bacillati</taxon>
        <taxon>Actinomycetota</taxon>
        <taxon>Actinomycetes</taxon>
        <taxon>Kitasatosporales</taxon>
        <taxon>Streptomycetaceae</taxon>
        <taxon>Streptomyces</taxon>
    </lineage>
</organism>
<dbReference type="Gene3D" id="1.10.10.60">
    <property type="entry name" value="Homeodomain-like"/>
    <property type="match status" value="1"/>
</dbReference>
<feature type="domain" description="HTH araC/xylS-type" evidence="4">
    <location>
        <begin position="26"/>
        <end position="85"/>
    </location>
</feature>
<dbReference type="Proteomes" id="UP001108029">
    <property type="component" value="Unassembled WGS sequence"/>
</dbReference>
<evidence type="ECO:0000259" key="4">
    <source>
        <dbReference type="PROSITE" id="PS01124"/>
    </source>
</evidence>
<dbReference type="GO" id="GO:0043565">
    <property type="term" value="F:sequence-specific DNA binding"/>
    <property type="evidence" value="ECO:0007669"/>
    <property type="project" value="InterPro"/>
</dbReference>
<dbReference type="EMBL" id="JAJSBI010000027">
    <property type="protein sequence ID" value="MCD9879317.1"/>
    <property type="molecule type" value="Genomic_DNA"/>
</dbReference>
<keyword evidence="1" id="KW-0805">Transcription regulation</keyword>
<evidence type="ECO:0000313" key="5">
    <source>
        <dbReference type="EMBL" id="MCD9879317.1"/>
    </source>
</evidence>
<keyword evidence="6" id="KW-1185">Reference proteome</keyword>
<dbReference type="PROSITE" id="PS01124">
    <property type="entry name" value="HTH_ARAC_FAMILY_2"/>
    <property type="match status" value="1"/>
</dbReference>
<keyword evidence="2" id="KW-0804">Transcription</keyword>
<name>A0A9Q3VX15_9ACTN</name>
<dbReference type="GO" id="GO:0003700">
    <property type="term" value="F:DNA-binding transcription factor activity"/>
    <property type="evidence" value="ECO:0007669"/>
    <property type="project" value="InterPro"/>
</dbReference>
<gene>
    <name evidence="5" type="ORF">LJ657_38130</name>
</gene>
<dbReference type="Pfam" id="PF12833">
    <property type="entry name" value="HTH_18"/>
    <property type="match status" value="1"/>
</dbReference>
<proteinExistence type="predicted"/>
<dbReference type="PANTHER" id="PTHR11019:SF199">
    <property type="entry name" value="HTH-TYPE TRANSCRIPTIONAL REGULATOR NIMR"/>
    <property type="match status" value="1"/>
</dbReference>
<dbReference type="SMART" id="SM00342">
    <property type="entry name" value="HTH_ARAC"/>
    <property type="match status" value="1"/>
</dbReference>
<evidence type="ECO:0000256" key="3">
    <source>
        <dbReference type="SAM" id="MobiDB-lite"/>
    </source>
</evidence>
<dbReference type="InterPro" id="IPR009057">
    <property type="entry name" value="Homeodomain-like_sf"/>
</dbReference>
<evidence type="ECO:0000256" key="1">
    <source>
        <dbReference type="ARBA" id="ARBA00023015"/>
    </source>
</evidence>
<sequence>MDAVRNPAGEPPRQRDGGHRAQSSGTGLNFSQWRQRACILHSLRHLTAGMPVTRIAALLGYENPAAYTAAFKKLLGRPPTAHKPQLSS</sequence>